<keyword evidence="2 4" id="KW-0479">Metal-binding</keyword>
<dbReference type="InterPro" id="IPR050295">
    <property type="entry name" value="Plant_2OG-oxidoreductases"/>
</dbReference>
<reference evidence="6 7" key="1">
    <citation type="journal article" date="2018" name="Nat. Ecol. Evol.">
        <title>Pezizomycetes genomes reveal the molecular basis of ectomycorrhizal truffle lifestyle.</title>
        <authorList>
            <person name="Murat C."/>
            <person name="Payen T."/>
            <person name="Noel B."/>
            <person name="Kuo A."/>
            <person name="Morin E."/>
            <person name="Chen J."/>
            <person name="Kohler A."/>
            <person name="Krizsan K."/>
            <person name="Balestrini R."/>
            <person name="Da Silva C."/>
            <person name="Montanini B."/>
            <person name="Hainaut M."/>
            <person name="Levati E."/>
            <person name="Barry K.W."/>
            <person name="Belfiori B."/>
            <person name="Cichocki N."/>
            <person name="Clum A."/>
            <person name="Dockter R.B."/>
            <person name="Fauchery L."/>
            <person name="Guy J."/>
            <person name="Iotti M."/>
            <person name="Le Tacon F."/>
            <person name="Lindquist E.A."/>
            <person name="Lipzen A."/>
            <person name="Malagnac F."/>
            <person name="Mello A."/>
            <person name="Molinier V."/>
            <person name="Miyauchi S."/>
            <person name="Poulain J."/>
            <person name="Riccioni C."/>
            <person name="Rubini A."/>
            <person name="Sitrit Y."/>
            <person name="Splivallo R."/>
            <person name="Traeger S."/>
            <person name="Wang M."/>
            <person name="Zifcakova L."/>
            <person name="Wipf D."/>
            <person name="Zambonelli A."/>
            <person name="Paolocci F."/>
            <person name="Nowrousian M."/>
            <person name="Ottonello S."/>
            <person name="Baldrian P."/>
            <person name="Spatafora J.W."/>
            <person name="Henrissat B."/>
            <person name="Nagy L.G."/>
            <person name="Aury J.M."/>
            <person name="Wincker P."/>
            <person name="Grigoriev I.V."/>
            <person name="Bonfante P."/>
            <person name="Martin F.M."/>
        </authorList>
    </citation>
    <scope>NUCLEOTIDE SEQUENCE [LARGE SCALE GENOMIC DNA]</scope>
    <source>
        <strain evidence="6 7">RN42</strain>
    </source>
</reference>
<dbReference type="InterPro" id="IPR044861">
    <property type="entry name" value="IPNS-like_FE2OG_OXY"/>
</dbReference>
<evidence type="ECO:0000256" key="4">
    <source>
        <dbReference type="RuleBase" id="RU003682"/>
    </source>
</evidence>
<dbReference type="Proteomes" id="UP000275078">
    <property type="component" value="Unassembled WGS sequence"/>
</dbReference>
<dbReference type="GO" id="GO:0046872">
    <property type="term" value="F:metal ion binding"/>
    <property type="evidence" value="ECO:0007669"/>
    <property type="project" value="UniProtKB-KW"/>
</dbReference>
<name>A0A3N4I433_ASCIM</name>
<comment type="similarity">
    <text evidence="1 4">Belongs to the iron/ascorbate-dependent oxidoreductase family.</text>
</comment>
<evidence type="ECO:0000256" key="3">
    <source>
        <dbReference type="ARBA" id="ARBA00023004"/>
    </source>
</evidence>
<dbReference type="Pfam" id="PF14226">
    <property type="entry name" value="DIOX_N"/>
    <property type="match status" value="1"/>
</dbReference>
<keyword evidence="3 4" id="KW-0408">Iron</keyword>
<accession>A0A3N4I433</accession>
<organism evidence="6 7">
    <name type="scientific">Ascobolus immersus RN42</name>
    <dbReference type="NCBI Taxonomy" id="1160509"/>
    <lineage>
        <taxon>Eukaryota</taxon>
        <taxon>Fungi</taxon>
        <taxon>Dikarya</taxon>
        <taxon>Ascomycota</taxon>
        <taxon>Pezizomycotina</taxon>
        <taxon>Pezizomycetes</taxon>
        <taxon>Pezizales</taxon>
        <taxon>Ascobolaceae</taxon>
        <taxon>Ascobolus</taxon>
    </lineage>
</organism>
<gene>
    <name evidence="6" type="ORF">BJ508DRAFT_229362</name>
</gene>
<keyword evidence="4" id="KW-0560">Oxidoreductase</keyword>
<dbReference type="AlphaFoldDB" id="A0A3N4I433"/>
<evidence type="ECO:0000256" key="2">
    <source>
        <dbReference type="ARBA" id="ARBA00022723"/>
    </source>
</evidence>
<keyword evidence="7" id="KW-1185">Reference proteome</keyword>
<dbReference type="PROSITE" id="PS51471">
    <property type="entry name" value="FE2OG_OXY"/>
    <property type="match status" value="1"/>
</dbReference>
<dbReference type="GO" id="GO:0044283">
    <property type="term" value="P:small molecule biosynthetic process"/>
    <property type="evidence" value="ECO:0007669"/>
    <property type="project" value="UniProtKB-ARBA"/>
</dbReference>
<evidence type="ECO:0000313" key="6">
    <source>
        <dbReference type="EMBL" id="RPA76614.1"/>
    </source>
</evidence>
<dbReference type="InterPro" id="IPR026992">
    <property type="entry name" value="DIOX_N"/>
</dbReference>
<dbReference type="SUPFAM" id="SSF51197">
    <property type="entry name" value="Clavaminate synthase-like"/>
    <property type="match status" value="1"/>
</dbReference>
<dbReference type="GO" id="GO:0016491">
    <property type="term" value="F:oxidoreductase activity"/>
    <property type="evidence" value="ECO:0007669"/>
    <property type="project" value="UniProtKB-KW"/>
</dbReference>
<dbReference type="Gene3D" id="2.60.120.330">
    <property type="entry name" value="B-lactam Antibiotic, Isopenicillin N Synthase, Chain"/>
    <property type="match status" value="1"/>
</dbReference>
<dbReference type="EMBL" id="ML119741">
    <property type="protein sequence ID" value="RPA76614.1"/>
    <property type="molecule type" value="Genomic_DNA"/>
</dbReference>
<dbReference type="InterPro" id="IPR027443">
    <property type="entry name" value="IPNS-like_sf"/>
</dbReference>
<proteinExistence type="inferred from homology"/>
<feature type="domain" description="Fe2OG dioxygenase" evidence="5">
    <location>
        <begin position="196"/>
        <end position="303"/>
    </location>
</feature>
<protein>
    <submittedName>
        <fullName evidence="6">Putative isopenicillin N synthetase</fullName>
    </submittedName>
</protein>
<evidence type="ECO:0000313" key="7">
    <source>
        <dbReference type="Proteomes" id="UP000275078"/>
    </source>
</evidence>
<dbReference type="STRING" id="1160509.A0A3N4I433"/>
<dbReference type="PANTHER" id="PTHR47991">
    <property type="entry name" value="OXOGLUTARATE/IRON-DEPENDENT DIOXYGENASE"/>
    <property type="match status" value="1"/>
</dbReference>
<dbReference type="Pfam" id="PF03171">
    <property type="entry name" value="2OG-FeII_Oxy"/>
    <property type="match status" value="1"/>
</dbReference>
<dbReference type="InterPro" id="IPR005123">
    <property type="entry name" value="Oxoglu/Fe-dep_dioxygenase_dom"/>
</dbReference>
<sequence length="397" mass="44878">MAASFTSIPILDLSLARSPETQPQFLDDLRHALFTVGFLYIRNTGIPDSLIQDVIQLGHKFFELPEDEKLRIEMKNSPHFLGYSRLNNEVTAHKIDHREQIDLGSEVPAPLDSEPRYRRLRGPSQWPKEELLPGFRQKYTEYIERMSELSTEFVSLIALALGLPKDAFEKFYTGDHDPSWEAAGLSQEDIELRRKRQDKLKIVKYPDLAELGISDKEGQGVGPHKDSMLSSYLLQASNHRGLQVLNSKGEWIDAPPIEGTLVVALGQGLEAMTSGVCVSTTHRVLSPAAGSGARYSIPFFQGVSYDAAFESMTIPQSVFDLKNEYIRKAREVSGEKEEESGDAREEIEFTFKKQQFDRLGQATLMNRVKSHPDVGEKWYPDLLEEWKKRGVQVGSAY</sequence>
<dbReference type="OrthoDB" id="627829at2759"/>
<evidence type="ECO:0000259" key="5">
    <source>
        <dbReference type="PROSITE" id="PS51471"/>
    </source>
</evidence>
<evidence type="ECO:0000256" key="1">
    <source>
        <dbReference type="ARBA" id="ARBA00008056"/>
    </source>
</evidence>